<protein>
    <submittedName>
        <fullName evidence="1">Uncharacterized protein</fullName>
    </submittedName>
</protein>
<dbReference type="EMBL" id="GBRH01227326">
    <property type="protein sequence ID" value="JAD70569.1"/>
    <property type="molecule type" value="Transcribed_RNA"/>
</dbReference>
<sequence length="26" mass="2941">MFTLHPNSTVSPPYPQLILHSTISIF</sequence>
<dbReference type="AlphaFoldDB" id="A0A0A9C2R9"/>
<name>A0A0A9C2R9_ARUDO</name>
<organism evidence="1">
    <name type="scientific">Arundo donax</name>
    <name type="common">Giant reed</name>
    <name type="synonym">Donax arundinaceus</name>
    <dbReference type="NCBI Taxonomy" id="35708"/>
    <lineage>
        <taxon>Eukaryota</taxon>
        <taxon>Viridiplantae</taxon>
        <taxon>Streptophyta</taxon>
        <taxon>Embryophyta</taxon>
        <taxon>Tracheophyta</taxon>
        <taxon>Spermatophyta</taxon>
        <taxon>Magnoliopsida</taxon>
        <taxon>Liliopsida</taxon>
        <taxon>Poales</taxon>
        <taxon>Poaceae</taxon>
        <taxon>PACMAD clade</taxon>
        <taxon>Arundinoideae</taxon>
        <taxon>Arundineae</taxon>
        <taxon>Arundo</taxon>
    </lineage>
</organism>
<evidence type="ECO:0000313" key="1">
    <source>
        <dbReference type="EMBL" id="JAD70569.1"/>
    </source>
</evidence>
<accession>A0A0A9C2R9</accession>
<proteinExistence type="predicted"/>
<reference evidence="1" key="1">
    <citation type="submission" date="2014-09" db="EMBL/GenBank/DDBJ databases">
        <authorList>
            <person name="Magalhaes I.L.F."/>
            <person name="Oliveira U."/>
            <person name="Santos F.R."/>
            <person name="Vidigal T.H.D.A."/>
            <person name="Brescovit A.D."/>
            <person name="Santos A.J."/>
        </authorList>
    </citation>
    <scope>NUCLEOTIDE SEQUENCE</scope>
    <source>
        <tissue evidence="1">Shoot tissue taken approximately 20 cm above the soil surface</tissue>
    </source>
</reference>
<reference evidence="1" key="2">
    <citation type="journal article" date="2015" name="Data Brief">
        <title>Shoot transcriptome of the giant reed, Arundo donax.</title>
        <authorList>
            <person name="Barrero R.A."/>
            <person name="Guerrero F.D."/>
            <person name="Moolhuijzen P."/>
            <person name="Goolsby J.A."/>
            <person name="Tidwell J."/>
            <person name="Bellgard S.E."/>
            <person name="Bellgard M.I."/>
        </authorList>
    </citation>
    <scope>NUCLEOTIDE SEQUENCE</scope>
    <source>
        <tissue evidence="1">Shoot tissue taken approximately 20 cm above the soil surface</tissue>
    </source>
</reference>